<dbReference type="Gene3D" id="2.60.120.430">
    <property type="entry name" value="Galactose-binding lectin"/>
    <property type="match status" value="1"/>
</dbReference>
<keyword evidence="6 8" id="KW-1133">Transmembrane helix</keyword>
<dbReference type="PROSITE" id="PS51450">
    <property type="entry name" value="LRR"/>
    <property type="match status" value="1"/>
</dbReference>
<dbReference type="AlphaFoldDB" id="A0A444Z3B9"/>
<evidence type="ECO:0000256" key="4">
    <source>
        <dbReference type="ARBA" id="ARBA00022729"/>
    </source>
</evidence>
<feature type="domain" description="Malectin-like" evidence="10">
    <location>
        <begin position="46"/>
        <end position="390"/>
    </location>
</feature>
<dbReference type="FunFam" id="3.80.10.10:FF:000129">
    <property type="entry name" value="Leucine-rich repeat receptor-like kinase"/>
    <property type="match status" value="1"/>
</dbReference>
<dbReference type="PANTHER" id="PTHR45631">
    <property type="entry name" value="OS07G0107800 PROTEIN-RELATED"/>
    <property type="match status" value="1"/>
</dbReference>
<dbReference type="InterPro" id="IPR001611">
    <property type="entry name" value="Leu-rich_rpt"/>
</dbReference>
<evidence type="ECO:0000256" key="2">
    <source>
        <dbReference type="ARBA" id="ARBA00022614"/>
    </source>
</evidence>
<evidence type="ECO:0000313" key="11">
    <source>
        <dbReference type="EMBL" id="RYR08699.1"/>
    </source>
</evidence>
<keyword evidence="7 8" id="KW-0472">Membrane</keyword>
<evidence type="ECO:0000256" key="7">
    <source>
        <dbReference type="ARBA" id="ARBA00023136"/>
    </source>
</evidence>
<protein>
    <recommendedName>
        <fullName evidence="10">Malectin-like domain-containing protein</fullName>
    </recommendedName>
</protein>
<evidence type="ECO:0000256" key="1">
    <source>
        <dbReference type="ARBA" id="ARBA00004167"/>
    </source>
</evidence>
<keyword evidence="4 9" id="KW-0732">Signal</keyword>
<dbReference type="Proteomes" id="UP000289738">
    <property type="component" value="Chromosome B05"/>
</dbReference>
<dbReference type="InterPro" id="IPR032675">
    <property type="entry name" value="LRR_dom_sf"/>
</dbReference>
<dbReference type="Pfam" id="PF12819">
    <property type="entry name" value="Malectin_like"/>
    <property type="match status" value="1"/>
</dbReference>
<dbReference type="PANTHER" id="PTHR45631:SF185">
    <property type="entry name" value="LRR DI-GLUCOSE-BINDING PROTEIN"/>
    <property type="match status" value="1"/>
</dbReference>
<keyword evidence="2" id="KW-0433">Leucine-rich repeat</keyword>
<dbReference type="EMBL" id="SDMP01000015">
    <property type="protein sequence ID" value="RYR08699.1"/>
    <property type="molecule type" value="Genomic_DNA"/>
</dbReference>
<evidence type="ECO:0000256" key="6">
    <source>
        <dbReference type="ARBA" id="ARBA00022989"/>
    </source>
</evidence>
<dbReference type="FunFam" id="2.60.120.430:FF:000010">
    <property type="entry name" value="Di-glucose binding protein with Leucine-rich repeat domain"/>
    <property type="match status" value="1"/>
</dbReference>
<evidence type="ECO:0000256" key="8">
    <source>
        <dbReference type="SAM" id="Phobius"/>
    </source>
</evidence>
<keyword evidence="5" id="KW-0677">Repeat</keyword>
<keyword evidence="12" id="KW-1185">Reference proteome</keyword>
<evidence type="ECO:0000256" key="9">
    <source>
        <dbReference type="SAM" id="SignalP"/>
    </source>
</evidence>
<comment type="caution">
    <text evidence="11">The sequence shown here is derived from an EMBL/GenBank/DDBJ whole genome shotgun (WGS) entry which is preliminary data.</text>
</comment>
<feature type="transmembrane region" description="Helical" evidence="8">
    <location>
        <begin position="639"/>
        <end position="660"/>
    </location>
</feature>
<comment type="subcellular location">
    <subcellularLocation>
        <location evidence="1">Membrane</location>
        <topology evidence="1">Single-pass membrane protein</topology>
    </subcellularLocation>
</comment>
<dbReference type="Pfam" id="PF00560">
    <property type="entry name" value="LRR_1"/>
    <property type="match status" value="2"/>
</dbReference>
<dbReference type="GO" id="GO:0016020">
    <property type="term" value="C:membrane"/>
    <property type="evidence" value="ECO:0007669"/>
    <property type="project" value="UniProtKB-SubCell"/>
</dbReference>
<dbReference type="STRING" id="3818.A0A444Z3B9"/>
<dbReference type="InterPro" id="IPR024788">
    <property type="entry name" value="Malectin-like_Carb-bd_dom"/>
</dbReference>
<evidence type="ECO:0000256" key="5">
    <source>
        <dbReference type="ARBA" id="ARBA00022737"/>
    </source>
</evidence>
<name>A0A444Z3B9_ARAHY</name>
<evidence type="ECO:0000313" key="12">
    <source>
        <dbReference type="Proteomes" id="UP000289738"/>
    </source>
</evidence>
<feature type="chain" id="PRO_5019512925" description="Malectin-like domain-containing protein" evidence="9">
    <location>
        <begin position="25"/>
        <end position="764"/>
    </location>
</feature>
<sequence length="764" mass="84010">MSLTLPLLLLLLLLLTTIITTTTTTPLPSPSPSPSSSYPYGFSYHIDCGSPTNTTDPFNTTWLSDRYFSGGATSIVSEPLLFQHPHEKTLRFFPTSSGKKNCYTLPLPPSSSTSSAHRRFLLRTFVVYDNYDGKAHPPSFDVSVRSTIVFSWRSPWPSSLSRRGAYSDLLASSPSDADAVPVCFYSFATDPPVISSLELFSVDPNSYDAASTATTDIVLVNYGRLSCGSGQWGPGFSADSDRFGRSWQADSDYRTANSDKFVAVSTKYGIKGTDQKPNYFPEKLYQTAVTTAEEEGGVIEYELSVDAKLDYLLWLHFAEIEGKVRKAGERVFDVWVNGENLTRIDIYRSVGGFAAYTWHHTVKNLSSSALSVKFKGVKGAPLICGVENYALVPNDPSTVPQQAVAMKALKDSLRIPERMGWNGDPCAPTNWDAWEGVTCRMSKDNTGLVISQIDLGSQGLKGDISDQISLLSDLVSLNLSSNSLMGEIPNGLGQKSLIHLDLSNNQLTGSIPDSIASSSLKLVFDSHIIDVRFGIVGHGKATEGKEKVKLICINFGLITAFAAELELPYHIKKSCHIFVKKGLLNGNLLEGRVPEELYSIGVHGGAIDLSSNKGLCGVPTLPSCPIFWENGRLSTQGKIAIGLSCFFVFCVVVLLVFVFIRRRRNDYDFALPHELTCKSNFNEILPSSFNVFGDANYVLQQVVQYSWKEHLKIDKSSVAITELVEQENALAAKRNRYQRQKSLMLLEMESQHAKGLVASPYTQQ</sequence>
<feature type="signal peptide" evidence="9">
    <location>
        <begin position="1"/>
        <end position="24"/>
    </location>
</feature>
<evidence type="ECO:0000256" key="3">
    <source>
        <dbReference type="ARBA" id="ARBA00022692"/>
    </source>
</evidence>
<gene>
    <name evidence="11" type="ORF">Ahy_B05g076512</name>
</gene>
<dbReference type="SUPFAM" id="SSF52058">
    <property type="entry name" value="L domain-like"/>
    <property type="match status" value="1"/>
</dbReference>
<reference evidence="11 12" key="1">
    <citation type="submission" date="2019-01" db="EMBL/GenBank/DDBJ databases">
        <title>Sequencing of cultivated peanut Arachis hypogaea provides insights into genome evolution and oil improvement.</title>
        <authorList>
            <person name="Chen X."/>
        </authorList>
    </citation>
    <scope>NUCLEOTIDE SEQUENCE [LARGE SCALE GENOMIC DNA]</scope>
    <source>
        <strain evidence="12">cv. Fuhuasheng</strain>
        <tissue evidence="11">Leaves</tissue>
    </source>
</reference>
<keyword evidence="3 8" id="KW-0812">Transmembrane</keyword>
<dbReference type="Gene3D" id="3.80.10.10">
    <property type="entry name" value="Ribonuclease Inhibitor"/>
    <property type="match status" value="1"/>
</dbReference>
<evidence type="ECO:0000259" key="10">
    <source>
        <dbReference type="Pfam" id="PF12819"/>
    </source>
</evidence>
<proteinExistence type="predicted"/>
<organism evidence="11 12">
    <name type="scientific">Arachis hypogaea</name>
    <name type="common">Peanut</name>
    <dbReference type="NCBI Taxonomy" id="3818"/>
    <lineage>
        <taxon>Eukaryota</taxon>
        <taxon>Viridiplantae</taxon>
        <taxon>Streptophyta</taxon>
        <taxon>Embryophyta</taxon>
        <taxon>Tracheophyta</taxon>
        <taxon>Spermatophyta</taxon>
        <taxon>Magnoliopsida</taxon>
        <taxon>eudicotyledons</taxon>
        <taxon>Gunneridae</taxon>
        <taxon>Pentapetalae</taxon>
        <taxon>rosids</taxon>
        <taxon>fabids</taxon>
        <taxon>Fabales</taxon>
        <taxon>Fabaceae</taxon>
        <taxon>Papilionoideae</taxon>
        <taxon>50 kb inversion clade</taxon>
        <taxon>dalbergioids sensu lato</taxon>
        <taxon>Dalbergieae</taxon>
        <taxon>Pterocarpus clade</taxon>
        <taxon>Arachis</taxon>
    </lineage>
</organism>
<accession>A0A444Z3B9</accession>